<evidence type="ECO:0000256" key="1">
    <source>
        <dbReference type="ARBA" id="ARBA00001967"/>
    </source>
</evidence>
<sequence length="145" mass="16299">MTTNNLEGGFRLAHTMMRVTDMEKSLEFYCSILGMQVLRRTDYPEGRFTNTFIGYGPEAEFPTLELTANWDRDASYEKGDGWGHICIETPDVYKACEDLAVAGVHITRPAGPMKNGTRVIAFCEDPDGYKIELNESILKHLAQEG</sequence>
<evidence type="ECO:0000313" key="11">
    <source>
        <dbReference type="EMBL" id="CTQ76375.1"/>
    </source>
</evidence>
<proteinExistence type="predicted"/>
<evidence type="ECO:0000256" key="9">
    <source>
        <dbReference type="PIRSR" id="PIRSR604361-3"/>
    </source>
</evidence>
<feature type="binding site" evidence="9">
    <location>
        <position position="65"/>
    </location>
    <ligand>
        <name>Zn(2+)</name>
        <dbReference type="ChEBI" id="CHEBI:29105"/>
        <note>ligand shared between dimeric partners</note>
    </ligand>
</feature>
<evidence type="ECO:0000313" key="12">
    <source>
        <dbReference type="Proteomes" id="UP000049983"/>
    </source>
</evidence>
<dbReference type="Pfam" id="PF00903">
    <property type="entry name" value="Glyoxalase"/>
    <property type="match status" value="1"/>
</dbReference>
<accession>A0A0M7ALJ7</accession>
<feature type="active site" description="Proton donor/acceptor" evidence="8">
    <location>
        <position position="132"/>
    </location>
</feature>
<dbReference type="GO" id="GO:0004462">
    <property type="term" value="F:lactoylglutathione lyase activity"/>
    <property type="evidence" value="ECO:0007669"/>
    <property type="project" value="UniProtKB-EC"/>
</dbReference>
<feature type="domain" description="VOC" evidence="10">
    <location>
        <begin position="11"/>
        <end position="136"/>
    </location>
</feature>
<dbReference type="AlphaFoldDB" id="A0A0M7ALJ7"/>
<dbReference type="GO" id="GO:0046872">
    <property type="term" value="F:metal ion binding"/>
    <property type="evidence" value="ECO:0007669"/>
    <property type="project" value="UniProtKB-KW"/>
</dbReference>
<keyword evidence="9" id="KW-0862">Zinc</keyword>
<dbReference type="GO" id="GO:0005737">
    <property type="term" value="C:cytoplasm"/>
    <property type="evidence" value="ECO:0007669"/>
    <property type="project" value="TreeGrafter"/>
</dbReference>
<evidence type="ECO:0000256" key="4">
    <source>
        <dbReference type="ARBA" id="ARBA00030892"/>
    </source>
</evidence>
<feature type="binding site" evidence="9">
    <location>
        <position position="84"/>
    </location>
    <ligand>
        <name>Zn(2+)</name>
        <dbReference type="ChEBI" id="CHEBI:29105"/>
        <note>ligand shared between dimeric partners</note>
    </ligand>
</feature>
<protein>
    <recommendedName>
        <fullName evidence="4">Aldoketomutase</fullName>
    </recommendedName>
    <alternativeName>
        <fullName evidence="3">Glyoxalase I</fullName>
    </alternativeName>
    <alternativeName>
        <fullName evidence="2">Ketone-aldehyde mutase</fullName>
    </alternativeName>
    <alternativeName>
        <fullName evidence="5">Methylglyoxalase</fullName>
    </alternativeName>
    <alternativeName>
        <fullName evidence="6">S-D-lactoylglutathione methylglyoxal lyase</fullName>
    </alternativeName>
</protein>
<dbReference type="PANTHER" id="PTHR46036">
    <property type="entry name" value="LACTOYLGLUTATHIONE LYASE"/>
    <property type="match status" value="1"/>
</dbReference>
<evidence type="ECO:0000256" key="3">
    <source>
        <dbReference type="ARBA" id="ARBA00030537"/>
    </source>
</evidence>
<dbReference type="PANTHER" id="PTHR46036:SF5">
    <property type="entry name" value="LACTOYLGLUTATHIONE LYASE"/>
    <property type="match status" value="1"/>
</dbReference>
<keyword evidence="12" id="KW-1185">Reference proteome</keyword>
<evidence type="ECO:0000256" key="7">
    <source>
        <dbReference type="ARBA" id="ARBA00048273"/>
    </source>
</evidence>
<dbReference type="GeneID" id="97672003"/>
<dbReference type="Gene3D" id="3.10.180.10">
    <property type="entry name" value="2,3-Dihydroxybiphenyl 1,2-Dioxygenase, domain 1"/>
    <property type="match status" value="1"/>
</dbReference>
<dbReference type="STRING" id="311410.LA5095_03439"/>
<comment type="catalytic activity">
    <reaction evidence="7">
        <text>(R)-S-lactoylglutathione = methylglyoxal + glutathione</text>
        <dbReference type="Rhea" id="RHEA:19069"/>
        <dbReference type="ChEBI" id="CHEBI:17158"/>
        <dbReference type="ChEBI" id="CHEBI:57474"/>
        <dbReference type="ChEBI" id="CHEBI:57925"/>
        <dbReference type="EC" id="4.4.1.5"/>
    </reaction>
</comment>
<dbReference type="Proteomes" id="UP000049983">
    <property type="component" value="Unassembled WGS sequence"/>
</dbReference>
<evidence type="ECO:0000259" key="10">
    <source>
        <dbReference type="PROSITE" id="PS51819"/>
    </source>
</evidence>
<reference evidence="12" key="1">
    <citation type="submission" date="2015-07" db="EMBL/GenBank/DDBJ databases">
        <authorList>
            <person name="Rodrigo-Torres Lidia"/>
            <person name="Arahal R.David."/>
        </authorList>
    </citation>
    <scope>NUCLEOTIDE SEQUENCE [LARGE SCALE GENOMIC DNA]</scope>
    <source>
        <strain evidence="12">CECT 5096</strain>
    </source>
</reference>
<dbReference type="SUPFAM" id="SSF54593">
    <property type="entry name" value="Glyoxalase/Bleomycin resistance protein/Dihydroxybiphenyl dioxygenase"/>
    <property type="match status" value="1"/>
</dbReference>
<dbReference type="PROSITE" id="PS51819">
    <property type="entry name" value="VOC"/>
    <property type="match status" value="1"/>
</dbReference>
<gene>
    <name evidence="11" type="primary">gloA_1</name>
    <name evidence="11" type="ORF">LA5096_04721</name>
</gene>
<name>A0A0M7ALJ7_9HYPH</name>
<evidence type="ECO:0000256" key="8">
    <source>
        <dbReference type="PIRSR" id="PIRSR604361-1"/>
    </source>
</evidence>
<dbReference type="InterPro" id="IPR004360">
    <property type="entry name" value="Glyas_Fos-R_dOase_dom"/>
</dbReference>
<dbReference type="EMBL" id="CXWC01000013">
    <property type="protein sequence ID" value="CTQ76375.1"/>
    <property type="molecule type" value="Genomic_DNA"/>
</dbReference>
<evidence type="ECO:0000256" key="2">
    <source>
        <dbReference type="ARBA" id="ARBA00030291"/>
    </source>
</evidence>
<dbReference type="NCBIfam" id="TIGR00068">
    <property type="entry name" value="glyox_I"/>
    <property type="match status" value="1"/>
</dbReference>
<dbReference type="InterPro" id="IPR037523">
    <property type="entry name" value="VOC_core"/>
</dbReference>
<dbReference type="RefSeq" id="WP_055117117.1">
    <property type="nucleotide sequence ID" value="NZ_CXWA01000004.1"/>
</dbReference>
<comment type="cofactor">
    <cofactor evidence="9">
        <name>Zn(2+)</name>
        <dbReference type="ChEBI" id="CHEBI:29105"/>
    </cofactor>
    <text evidence="9">Binds 1 zinc ion per subunit. In the homodimer, two zinc ions are bound between subunits.</text>
</comment>
<evidence type="ECO:0000256" key="6">
    <source>
        <dbReference type="ARBA" id="ARBA00033298"/>
    </source>
</evidence>
<evidence type="ECO:0000256" key="5">
    <source>
        <dbReference type="ARBA" id="ARBA00032460"/>
    </source>
</evidence>
<dbReference type="OrthoDB" id="4725692at2"/>
<organism evidence="11 12">
    <name type="scientific">Roseibium album</name>
    <dbReference type="NCBI Taxonomy" id="311410"/>
    <lineage>
        <taxon>Bacteria</taxon>
        <taxon>Pseudomonadati</taxon>
        <taxon>Pseudomonadota</taxon>
        <taxon>Alphaproteobacteria</taxon>
        <taxon>Hyphomicrobiales</taxon>
        <taxon>Stappiaceae</taxon>
        <taxon>Roseibium</taxon>
    </lineage>
</organism>
<keyword evidence="9" id="KW-0479">Metal-binding</keyword>
<dbReference type="InterPro" id="IPR004361">
    <property type="entry name" value="Glyoxalase_1"/>
</dbReference>
<comment type="cofactor">
    <cofactor evidence="1">
        <name>Ni(2+)</name>
        <dbReference type="ChEBI" id="CHEBI:49786"/>
    </cofactor>
</comment>
<keyword evidence="11" id="KW-0456">Lyase</keyword>
<feature type="binding site" evidence="9">
    <location>
        <position position="132"/>
    </location>
    <ligand>
        <name>Zn(2+)</name>
        <dbReference type="ChEBI" id="CHEBI:29105"/>
        <note>ligand shared between dimeric partners</note>
    </ligand>
</feature>
<dbReference type="InterPro" id="IPR029068">
    <property type="entry name" value="Glyas_Bleomycin-R_OHBP_Dase"/>
</dbReference>
<dbReference type="GO" id="GO:0019243">
    <property type="term" value="P:methylglyoxal catabolic process to D-lactate via S-lactoyl-glutathione"/>
    <property type="evidence" value="ECO:0007669"/>
    <property type="project" value="TreeGrafter"/>
</dbReference>